<sequence length="65" mass="7653">MGSYGISKEEMIEAIVEALDKLEGDFTQEQLFSVLKMCRNYPYVSDKVINDGYWRKLLKKKQEMN</sequence>
<keyword evidence="1" id="KW-0808">Transferase</keyword>
<gene>
    <name evidence="3" type="ORF">LCGC14_1454710</name>
</gene>
<dbReference type="AlphaFoldDB" id="A0A0F9K323"/>
<evidence type="ECO:0000256" key="1">
    <source>
        <dbReference type="ARBA" id="ARBA00022679"/>
    </source>
</evidence>
<protein>
    <recommendedName>
        <fullName evidence="2">Adenylyltransferase AadA C-terminal domain-containing protein</fullName>
    </recommendedName>
</protein>
<evidence type="ECO:0000259" key="2">
    <source>
        <dbReference type="Pfam" id="PF13427"/>
    </source>
</evidence>
<organism evidence="3">
    <name type="scientific">marine sediment metagenome</name>
    <dbReference type="NCBI Taxonomy" id="412755"/>
    <lineage>
        <taxon>unclassified sequences</taxon>
        <taxon>metagenomes</taxon>
        <taxon>ecological metagenomes</taxon>
    </lineage>
</organism>
<evidence type="ECO:0000313" key="3">
    <source>
        <dbReference type="EMBL" id="KKM69051.1"/>
    </source>
</evidence>
<accession>A0A0F9K323</accession>
<dbReference type="EMBL" id="LAZR01010057">
    <property type="protein sequence ID" value="KKM69051.1"/>
    <property type="molecule type" value="Genomic_DNA"/>
</dbReference>
<feature type="domain" description="Adenylyltransferase AadA C-terminal" evidence="2">
    <location>
        <begin position="6"/>
        <end position="49"/>
    </location>
</feature>
<reference evidence="3" key="1">
    <citation type="journal article" date="2015" name="Nature">
        <title>Complex archaea that bridge the gap between prokaryotes and eukaryotes.</title>
        <authorList>
            <person name="Spang A."/>
            <person name="Saw J.H."/>
            <person name="Jorgensen S.L."/>
            <person name="Zaremba-Niedzwiedzka K."/>
            <person name="Martijn J."/>
            <person name="Lind A.E."/>
            <person name="van Eijk R."/>
            <person name="Schleper C."/>
            <person name="Guy L."/>
            <person name="Ettema T.J."/>
        </authorList>
    </citation>
    <scope>NUCLEOTIDE SEQUENCE</scope>
</reference>
<dbReference type="InterPro" id="IPR025184">
    <property type="entry name" value="AadA_C"/>
</dbReference>
<comment type="caution">
    <text evidence="3">The sequence shown here is derived from an EMBL/GenBank/DDBJ whole genome shotgun (WGS) entry which is preliminary data.</text>
</comment>
<proteinExistence type="predicted"/>
<dbReference type="Pfam" id="PF13427">
    <property type="entry name" value="AadA_C"/>
    <property type="match status" value="1"/>
</dbReference>
<name>A0A0F9K323_9ZZZZ</name>